<dbReference type="PANTHER" id="PTHR33048">
    <property type="entry name" value="PTH11-LIKE INTEGRAL MEMBRANE PROTEIN (AFU_ORTHOLOGUE AFUA_5G11245)"/>
    <property type="match status" value="1"/>
</dbReference>
<comment type="similarity">
    <text evidence="5">Belongs to the SAT4 family.</text>
</comment>
<dbReference type="InterPro" id="IPR052337">
    <property type="entry name" value="SAT4-like"/>
</dbReference>
<feature type="transmembrane region" description="Helical" evidence="6">
    <location>
        <begin position="217"/>
        <end position="240"/>
    </location>
</feature>
<feature type="domain" description="Rhodopsin" evidence="7">
    <location>
        <begin position="42"/>
        <end position="280"/>
    </location>
</feature>
<dbReference type="EMBL" id="JAPVEA010000006">
    <property type="protein sequence ID" value="KAJ5449884.1"/>
    <property type="molecule type" value="Genomic_DNA"/>
</dbReference>
<evidence type="ECO:0000256" key="1">
    <source>
        <dbReference type="ARBA" id="ARBA00004141"/>
    </source>
</evidence>
<evidence type="ECO:0000256" key="3">
    <source>
        <dbReference type="ARBA" id="ARBA00022989"/>
    </source>
</evidence>
<sequence>MQLSSSSVLLDARDASIDRSVQTWNYACQSLCIIGMTLFFGLRVYTRCFILSGFGKEDWLCSAAWFLGVCYSIIALIMGHYGGGLHYSDVAPEDRISFNKTVYVTMVMYGPTAYLTKVLLLWIMARVFSPFRKAVLVIYGFMALMLAYYIPAVIVKVRICNPISLFWDVNVEGTCLDETSIILADAVVSCVSDFIILLLPLPLTMTLQMSKKKKMRVIAILGAGGLAVAASIIRLVLIVLTGQSKDATLAFMRINMLGNAEIAIGVICTCLPALSALLKRVFHEYSSDKHTHESEYKLSSMRNQTKTERSKMQMTVQEAESDEDMLVSNAQSNPTETTIYGDAEERGFAHTSTAGGIGITRTVNVSTSVEQRLQ</sequence>
<keyword evidence="2 6" id="KW-0812">Transmembrane</keyword>
<evidence type="ECO:0000259" key="7">
    <source>
        <dbReference type="Pfam" id="PF20684"/>
    </source>
</evidence>
<comment type="subcellular location">
    <subcellularLocation>
        <location evidence="1">Membrane</location>
        <topology evidence="1">Multi-pass membrane protein</topology>
    </subcellularLocation>
</comment>
<organism evidence="8 9">
    <name type="scientific">Penicillium daleae</name>
    <dbReference type="NCBI Taxonomy" id="63821"/>
    <lineage>
        <taxon>Eukaryota</taxon>
        <taxon>Fungi</taxon>
        <taxon>Dikarya</taxon>
        <taxon>Ascomycota</taxon>
        <taxon>Pezizomycotina</taxon>
        <taxon>Eurotiomycetes</taxon>
        <taxon>Eurotiomycetidae</taxon>
        <taxon>Eurotiales</taxon>
        <taxon>Aspergillaceae</taxon>
        <taxon>Penicillium</taxon>
    </lineage>
</organism>
<keyword evidence="9" id="KW-1185">Reference proteome</keyword>
<keyword evidence="3 6" id="KW-1133">Transmembrane helix</keyword>
<evidence type="ECO:0000313" key="8">
    <source>
        <dbReference type="EMBL" id="KAJ5449884.1"/>
    </source>
</evidence>
<dbReference type="InterPro" id="IPR049326">
    <property type="entry name" value="Rhodopsin_dom_fungi"/>
</dbReference>
<name>A0AAD6C4I6_9EURO</name>
<feature type="transmembrane region" description="Helical" evidence="6">
    <location>
        <begin position="179"/>
        <end position="205"/>
    </location>
</feature>
<dbReference type="PANTHER" id="PTHR33048:SF159">
    <property type="entry name" value="MEMBRANE PROTEIN, PUTATIVE (AFU_ORTHOLOGUE AFUA_5G02860)-RELATED"/>
    <property type="match status" value="1"/>
</dbReference>
<dbReference type="Proteomes" id="UP001213681">
    <property type="component" value="Unassembled WGS sequence"/>
</dbReference>
<evidence type="ECO:0000256" key="4">
    <source>
        <dbReference type="ARBA" id="ARBA00023136"/>
    </source>
</evidence>
<dbReference type="RefSeq" id="XP_056765419.1">
    <property type="nucleotide sequence ID" value="XM_056909715.1"/>
</dbReference>
<comment type="caution">
    <text evidence="8">The sequence shown here is derived from an EMBL/GenBank/DDBJ whole genome shotgun (WGS) entry which is preliminary data.</text>
</comment>
<gene>
    <name evidence="8" type="ORF">N7458_006333</name>
</gene>
<dbReference type="GO" id="GO:0016020">
    <property type="term" value="C:membrane"/>
    <property type="evidence" value="ECO:0007669"/>
    <property type="project" value="UniProtKB-SubCell"/>
</dbReference>
<protein>
    <recommendedName>
        <fullName evidence="7">Rhodopsin domain-containing protein</fullName>
    </recommendedName>
</protein>
<feature type="transmembrane region" description="Helical" evidence="6">
    <location>
        <begin position="102"/>
        <end position="124"/>
    </location>
</feature>
<dbReference type="GeneID" id="81599958"/>
<feature type="transmembrane region" description="Helical" evidence="6">
    <location>
        <begin position="136"/>
        <end position="159"/>
    </location>
</feature>
<reference evidence="8" key="2">
    <citation type="journal article" date="2023" name="IMA Fungus">
        <title>Comparative genomic study of the Penicillium genus elucidates a diverse pangenome and 15 lateral gene transfer events.</title>
        <authorList>
            <person name="Petersen C."/>
            <person name="Sorensen T."/>
            <person name="Nielsen M.R."/>
            <person name="Sondergaard T.E."/>
            <person name="Sorensen J.L."/>
            <person name="Fitzpatrick D.A."/>
            <person name="Frisvad J.C."/>
            <person name="Nielsen K.L."/>
        </authorList>
    </citation>
    <scope>NUCLEOTIDE SEQUENCE</scope>
    <source>
        <strain evidence="8">IBT 16125</strain>
    </source>
</reference>
<accession>A0AAD6C4I6</accession>
<keyword evidence="4 6" id="KW-0472">Membrane</keyword>
<feature type="transmembrane region" description="Helical" evidence="6">
    <location>
        <begin position="260"/>
        <end position="278"/>
    </location>
</feature>
<proteinExistence type="inferred from homology"/>
<evidence type="ECO:0000256" key="2">
    <source>
        <dbReference type="ARBA" id="ARBA00022692"/>
    </source>
</evidence>
<evidence type="ECO:0000256" key="5">
    <source>
        <dbReference type="ARBA" id="ARBA00038359"/>
    </source>
</evidence>
<dbReference type="AlphaFoldDB" id="A0AAD6C4I6"/>
<feature type="transmembrane region" description="Helical" evidence="6">
    <location>
        <begin position="23"/>
        <end position="42"/>
    </location>
</feature>
<evidence type="ECO:0000313" key="9">
    <source>
        <dbReference type="Proteomes" id="UP001213681"/>
    </source>
</evidence>
<reference evidence="8" key="1">
    <citation type="submission" date="2022-12" db="EMBL/GenBank/DDBJ databases">
        <authorList>
            <person name="Petersen C."/>
        </authorList>
    </citation>
    <scope>NUCLEOTIDE SEQUENCE</scope>
    <source>
        <strain evidence="8">IBT 16125</strain>
    </source>
</reference>
<evidence type="ECO:0000256" key="6">
    <source>
        <dbReference type="SAM" id="Phobius"/>
    </source>
</evidence>
<feature type="transmembrane region" description="Helical" evidence="6">
    <location>
        <begin position="63"/>
        <end position="82"/>
    </location>
</feature>
<dbReference type="Pfam" id="PF20684">
    <property type="entry name" value="Fung_rhodopsin"/>
    <property type="match status" value="1"/>
</dbReference>